<sequence length="514" mass="55158">MNGIPLVELKNLEKEFAGTKALKGVSLSFLRGEVHGLLGENGAGKSTLIKILTGVYAPSAGEILLEGSPVRVSSPPEAHRLGLGAVYQDAELVSSFTVGQNILLGNEPGRIGISDRAIHDEAAEILSQMGIELDVRRLAGTLSAAEMQLVTLATLFHRRYKLIVLDEPTARLSAAESEVLFRIVDGFKAQGIGIVYISHRLREVQQICDRATILRGGLVSGTLNRGEITEDRVTELMVDRSRSELATYNDGNSVRPEVLVEVAGLGTAQLAPLSFKIQAGEVLGFTGPVGGGMEDVARALGGISRHSGTAKVRGKAVNLATPIAARRSGIALIPEDRRKQALFPALSAADNICLPVLHSLQRFLMIRPGSMKRYAESVLDQLAVRPRASSTQVRFFSGGNQQKLVIGKWMSAKASVYIIVEPTNGVDVGAIKEIYDIILQLARDGAAVLLISSSLNEMLALADRIMVIHDGNCVAEAPKKSWTYDDLLAVTLSGKSRHTASPPHVTRSTEEESR</sequence>
<name>A0A2A6F9U1_9HYPH</name>
<evidence type="ECO:0000256" key="2">
    <source>
        <dbReference type="ARBA" id="ARBA00022448"/>
    </source>
</evidence>
<dbReference type="GO" id="GO:0005524">
    <property type="term" value="F:ATP binding"/>
    <property type="evidence" value="ECO:0007669"/>
    <property type="project" value="UniProtKB-KW"/>
</dbReference>
<keyword evidence="5" id="KW-0547">Nucleotide-binding</keyword>
<accession>A0A2A6F9U1</accession>
<comment type="caution">
    <text evidence="8">The sequence shown here is derived from an EMBL/GenBank/DDBJ whole genome shotgun (WGS) entry which is preliminary data.</text>
</comment>
<dbReference type="PANTHER" id="PTHR43790">
    <property type="entry name" value="CARBOHYDRATE TRANSPORT ATP-BINDING PROTEIN MG119-RELATED"/>
    <property type="match status" value="1"/>
</dbReference>
<dbReference type="GO" id="GO:0016887">
    <property type="term" value="F:ATP hydrolysis activity"/>
    <property type="evidence" value="ECO:0007669"/>
    <property type="project" value="InterPro"/>
</dbReference>
<dbReference type="InterPro" id="IPR027417">
    <property type="entry name" value="P-loop_NTPase"/>
</dbReference>
<protein>
    <recommendedName>
        <fullName evidence="7">ABC transporter domain-containing protein</fullName>
    </recommendedName>
</protein>
<dbReference type="Gene3D" id="3.40.50.300">
    <property type="entry name" value="P-loop containing nucleotide triphosphate hydrolases"/>
    <property type="match status" value="2"/>
</dbReference>
<evidence type="ECO:0000256" key="3">
    <source>
        <dbReference type="ARBA" id="ARBA00022597"/>
    </source>
</evidence>
<dbReference type="InterPro" id="IPR017871">
    <property type="entry name" value="ABC_transporter-like_CS"/>
</dbReference>
<evidence type="ECO:0000313" key="9">
    <source>
        <dbReference type="Proteomes" id="UP000219182"/>
    </source>
</evidence>
<gene>
    <name evidence="8" type="ORF">CN311_23885</name>
</gene>
<dbReference type="CDD" id="cd03216">
    <property type="entry name" value="ABC_Carb_Monos_I"/>
    <property type="match status" value="1"/>
</dbReference>
<evidence type="ECO:0000256" key="6">
    <source>
        <dbReference type="ARBA" id="ARBA00022840"/>
    </source>
</evidence>
<keyword evidence="6" id="KW-0067">ATP-binding</keyword>
<dbReference type="Proteomes" id="UP000219182">
    <property type="component" value="Unassembled WGS sequence"/>
</dbReference>
<evidence type="ECO:0000256" key="5">
    <source>
        <dbReference type="ARBA" id="ARBA00022741"/>
    </source>
</evidence>
<dbReference type="SMART" id="SM00382">
    <property type="entry name" value="AAA"/>
    <property type="match status" value="2"/>
</dbReference>
<dbReference type="Pfam" id="PF00005">
    <property type="entry name" value="ABC_tran"/>
    <property type="match status" value="2"/>
</dbReference>
<dbReference type="InterPro" id="IPR050107">
    <property type="entry name" value="ABC_carbohydrate_import_ATPase"/>
</dbReference>
<reference evidence="8 9" key="1">
    <citation type="submission" date="2017-09" db="EMBL/GenBank/DDBJ databases">
        <title>Mesorhizobum sanjuanii sp. nov. isolated from nodules of Lotus tenuis in saline-alkaline lowlands of Flooding Pampa.</title>
        <authorList>
            <person name="Sannazzaro A.I."/>
            <person name="Torres Tejerizo G.A."/>
            <person name="Fontana F."/>
            <person name="Cumpa Velazquez L.M."/>
            <person name="Hansen L."/>
            <person name="Pistorio M."/>
            <person name="Estrella M.J."/>
        </authorList>
    </citation>
    <scope>NUCLEOTIDE SEQUENCE [LARGE SCALE GENOMIC DNA]</scope>
    <source>
        <strain evidence="8 9">BSA136</strain>
    </source>
</reference>
<dbReference type="SUPFAM" id="SSF52540">
    <property type="entry name" value="P-loop containing nucleoside triphosphate hydrolases"/>
    <property type="match status" value="2"/>
</dbReference>
<evidence type="ECO:0000313" key="8">
    <source>
        <dbReference type="EMBL" id="PDQ18624.1"/>
    </source>
</evidence>
<proteinExistence type="inferred from homology"/>
<keyword evidence="3" id="KW-0762">Sugar transport</keyword>
<evidence type="ECO:0000256" key="4">
    <source>
        <dbReference type="ARBA" id="ARBA00022737"/>
    </source>
</evidence>
<evidence type="ECO:0000259" key="7">
    <source>
        <dbReference type="PROSITE" id="PS50893"/>
    </source>
</evidence>
<feature type="domain" description="ABC transporter" evidence="7">
    <location>
        <begin position="254"/>
        <end position="495"/>
    </location>
</feature>
<dbReference type="InterPro" id="IPR003439">
    <property type="entry name" value="ABC_transporter-like_ATP-bd"/>
</dbReference>
<feature type="domain" description="ABC transporter" evidence="7">
    <location>
        <begin position="7"/>
        <end position="241"/>
    </location>
</feature>
<keyword evidence="2" id="KW-0813">Transport</keyword>
<keyword evidence="4" id="KW-0677">Repeat</keyword>
<dbReference type="InterPro" id="IPR003593">
    <property type="entry name" value="AAA+_ATPase"/>
</dbReference>
<dbReference type="PROSITE" id="PS50893">
    <property type="entry name" value="ABC_TRANSPORTER_2"/>
    <property type="match status" value="2"/>
</dbReference>
<dbReference type="CDD" id="cd03215">
    <property type="entry name" value="ABC_Carb_Monos_II"/>
    <property type="match status" value="1"/>
</dbReference>
<comment type="similarity">
    <text evidence="1">Belongs to the ABC transporter superfamily.</text>
</comment>
<evidence type="ECO:0000256" key="1">
    <source>
        <dbReference type="ARBA" id="ARBA00005417"/>
    </source>
</evidence>
<dbReference type="PROSITE" id="PS00211">
    <property type="entry name" value="ABC_TRANSPORTER_1"/>
    <property type="match status" value="1"/>
</dbReference>
<organism evidence="8 9">
    <name type="scientific">Mesorhizobium sanjuanii</name>
    <dbReference type="NCBI Taxonomy" id="2037900"/>
    <lineage>
        <taxon>Bacteria</taxon>
        <taxon>Pseudomonadati</taxon>
        <taxon>Pseudomonadota</taxon>
        <taxon>Alphaproteobacteria</taxon>
        <taxon>Hyphomicrobiales</taxon>
        <taxon>Phyllobacteriaceae</taxon>
        <taxon>Mesorhizobium</taxon>
    </lineage>
</organism>
<dbReference type="AlphaFoldDB" id="A0A2A6F9U1"/>
<dbReference type="PANTHER" id="PTHR43790:SF9">
    <property type="entry name" value="GALACTOFURANOSE TRANSPORTER ATP-BINDING PROTEIN YTFR"/>
    <property type="match status" value="1"/>
</dbReference>
<dbReference type="EMBL" id="NWQG01000175">
    <property type="protein sequence ID" value="PDQ18624.1"/>
    <property type="molecule type" value="Genomic_DNA"/>
</dbReference>
<keyword evidence="9" id="KW-1185">Reference proteome</keyword>